<proteinExistence type="predicted"/>
<comment type="caution">
    <text evidence="1">The sequence shown here is derived from an EMBL/GenBank/DDBJ whole genome shotgun (WGS) entry which is preliminary data.</text>
</comment>
<protein>
    <submittedName>
        <fullName evidence="1">Uncharacterized protein</fullName>
    </submittedName>
</protein>
<dbReference type="AlphaFoldDB" id="A0AAV7PXI9"/>
<sequence length="206" mass="23833">MSTRYRACPLDVYGLVFGTTAGGCPFQTHWGSRFLALHPPVRAHFTPGTAERALSEVGVKRHTRLPFSSRGDKRLNAQSQEVQDWTCTFFCQRFIKKYHAYVRPTGVHILMLLAEYECSFSCGVQHWTCAFKFAGKTKHNTCTVHLLMSGQGWTLKFPCHTFRLQCTGSFRPQWRKYTYVTQRESTSSCRIQHWTALSRVMYKTHH</sequence>
<dbReference type="EMBL" id="JANPWB010000011">
    <property type="protein sequence ID" value="KAJ1131659.1"/>
    <property type="molecule type" value="Genomic_DNA"/>
</dbReference>
<organism evidence="1 2">
    <name type="scientific">Pleurodeles waltl</name>
    <name type="common">Iberian ribbed newt</name>
    <dbReference type="NCBI Taxonomy" id="8319"/>
    <lineage>
        <taxon>Eukaryota</taxon>
        <taxon>Metazoa</taxon>
        <taxon>Chordata</taxon>
        <taxon>Craniata</taxon>
        <taxon>Vertebrata</taxon>
        <taxon>Euteleostomi</taxon>
        <taxon>Amphibia</taxon>
        <taxon>Batrachia</taxon>
        <taxon>Caudata</taxon>
        <taxon>Salamandroidea</taxon>
        <taxon>Salamandridae</taxon>
        <taxon>Pleurodelinae</taxon>
        <taxon>Pleurodeles</taxon>
    </lineage>
</organism>
<keyword evidence="2" id="KW-1185">Reference proteome</keyword>
<name>A0AAV7PXI9_PLEWA</name>
<dbReference type="PROSITE" id="PS51257">
    <property type="entry name" value="PROKAR_LIPOPROTEIN"/>
    <property type="match status" value="1"/>
</dbReference>
<dbReference type="Proteomes" id="UP001066276">
    <property type="component" value="Chromosome 7"/>
</dbReference>
<evidence type="ECO:0000313" key="1">
    <source>
        <dbReference type="EMBL" id="KAJ1131659.1"/>
    </source>
</evidence>
<accession>A0AAV7PXI9</accession>
<evidence type="ECO:0000313" key="2">
    <source>
        <dbReference type="Proteomes" id="UP001066276"/>
    </source>
</evidence>
<reference evidence="1" key="1">
    <citation type="journal article" date="2022" name="bioRxiv">
        <title>Sequencing and chromosome-scale assembly of the giantPleurodeles waltlgenome.</title>
        <authorList>
            <person name="Brown T."/>
            <person name="Elewa A."/>
            <person name="Iarovenko S."/>
            <person name="Subramanian E."/>
            <person name="Araus A.J."/>
            <person name="Petzold A."/>
            <person name="Susuki M."/>
            <person name="Suzuki K.-i.T."/>
            <person name="Hayashi T."/>
            <person name="Toyoda A."/>
            <person name="Oliveira C."/>
            <person name="Osipova E."/>
            <person name="Leigh N.D."/>
            <person name="Simon A."/>
            <person name="Yun M.H."/>
        </authorList>
    </citation>
    <scope>NUCLEOTIDE SEQUENCE</scope>
    <source>
        <strain evidence="1">20211129_DDA</strain>
        <tissue evidence="1">Liver</tissue>
    </source>
</reference>
<gene>
    <name evidence="1" type="ORF">NDU88_009994</name>
</gene>